<dbReference type="InterPro" id="IPR043159">
    <property type="entry name" value="Lectin_gal-bd_sf"/>
</dbReference>
<dbReference type="PROSITE" id="PS50041">
    <property type="entry name" value="C_TYPE_LECTIN_2"/>
    <property type="match status" value="1"/>
</dbReference>
<sequence>MSSPLSESAAYQLCHNEETYFSGNCYKVVKDRKTWDEANEVCEENGGSLMAIESKFQQLFISDYLLSSLKADISAHNVAVWTAGRMMMNSTHHIYAWTRNIHMKEIDLWEDSQLQMTEGSCIEVDSRSMFRDWILANCSNDNYFICSRPAKMGESRNVQCMCRNGYRGSFCDQSFSESGTTLLRHSLRNIESVAFESQSVACVDNEFEFLCPHGGSILVDFAAYGNIGESDEICLTSVPTKVNVTYWEECIHPSSLQTMISMCQGLTYCRIKDLQSLFPDSPCLPTTPITLQYRMRCLFEPMTTCPLHAIYQNGRCYVPYVTEEPLSMYNAQTKCRKEGGQLAFSVGQVAQNEIAAIVRKQAGNDGSSCYWMDGRLGDSSLCECYYISRRNAFWSQRNCNSSQQWVCQFAPESKPTEIYDKFVEQHAIVDGLTNVERFE</sequence>
<dbReference type="InterPro" id="IPR016187">
    <property type="entry name" value="CTDL_fold"/>
</dbReference>
<dbReference type="EMBL" id="JH712126">
    <property type="protein sequence ID" value="EFO20942.1"/>
    <property type="molecule type" value="Genomic_DNA"/>
</dbReference>
<dbReference type="PROSITE" id="PS01186">
    <property type="entry name" value="EGF_2"/>
    <property type="match status" value="1"/>
</dbReference>
<dbReference type="Gene3D" id="2.60.120.740">
    <property type="match status" value="1"/>
</dbReference>
<dbReference type="RefSeq" id="XP_003143129.1">
    <property type="nucleotide sequence ID" value="XM_003143081.1"/>
</dbReference>
<organism evidence="2">
    <name type="scientific">Loa loa</name>
    <name type="common">Eye worm</name>
    <name type="synonym">Filaria loa</name>
    <dbReference type="NCBI Taxonomy" id="7209"/>
    <lineage>
        <taxon>Eukaryota</taxon>
        <taxon>Metazoa</taxon>
        <taxon>Ecdysozoa</taxon>
        <taxon>Nematoda</taxon>
        <taxon>Chromadorea</taxon>
        <taxon>Rhabditida</taxon>
        <taxon>Spirurina</taxon>
        <taxon>Spiruromorpha</taxon>
        <taxon>Filarioidea</taxon>
        <taxon>Onchocercidae</taxon>
        <taxon>Loa</taxon>
    </lineage>
</organism>
<dbReference type="Pfam" id="PF02140">
    <property type="entry name" value="SUEL_Lectin"/>
    <property type="match status" value="1"/>
</dbReference>
<dbReference type="InParanoid" id="A0A1S0TVN1"/>
<dbReference type="InterPro" id="IPR051004">
    <property type="entry name" value="DC-SIGN_domain-containing"/>
</dbReference>
<accession>A0A1S0TVN1</accession>
<dbReference type="CTD" id="9944967"/>
<evidence type="ECO:0000313" key="2">
    <source>
        <dbReference type="EMBL" id="EFO20942.1"/>
    </source>
</evidence>
<dbReference type="CDD" id="cd00037">
    <property type="entry name" value="CLECT"/>
    <property type="match status" value="2"/>
</dbReference>
<dbReference type="Pfam" id="PF00059">
    <property type="entry name" value="Lectin_C"/>
    <property type="match status" value="1"/>
</dbReference>
<dbReference type="KEGG" id="loa:LOAG_07548"/>
<dbReference type="SMART" id="SM00034">
    <property type="entry name" value="CLECT"/>
    <property type="match status" value="2"/>
</dbReference>
<gene>
    <name evidence="2" type="ORF">LOAG_07548</name>
</gene>
<dbReference type="InterPro" id="IPR001304">
    <property type="entry name" value="C-type_lectin-like"/>
</dbReference>
<dbReference type="OrthoDB" id="5797898at2759"/>
<dbReference type="Gene3D" id="3.10.100.10">
    <property type="entry name" value="Mannose-Binding Protein A, subunit A"/>
    <property type="match status" value="2"/>
</dbReference>
<protein>
    <recommendedName>
        <fullName evidence="1">C-type lectin domain-containing protein</fullName>
    </recommendedName>
</protein>
<name>A0A1S0TVN1_LOALO</name>
<dbReference type="OMA" id="LCECYYI"/>
<dbReference type="InterPro" id="IPR016186">
    <property type="entry name" value="C-type_lectin-like/link_sf"/>
</dbReference>
<dbReference type="InterPro" id="IPR000922">
    <property type="entry name" value="Lectin_gal-bd_dom"/>
</dbReference>
<dbReference type="PANTHER" id="PTHR22802">
    <property type="entry name" value="C-TYPE LECTIN SUPERFAMILY MEMBER"/>
    <property type="match status" value="1"/>
</dbReference>
<proteinExistence type="predicted"/>
<dbReference type="AlphaFoldDB" id="A0A1S0TVN1"/>
<dbReference type="GeneID" id="9944967"/>
<dbReference type="InterPro" id="IPR000742">
    <property type="entry name" value="EGF"/>
</dbReference>
<feature type="domain" description="C-type lectin" evidence="1">
    <location>
        <begin position="21"/>
        <end position="147"/>
    </location>
</feature>
<dbReference type="GO" id="GO:0030246">
    <property type="term" value="F:carbohydrate binding"/>
    <property type="evidence" value="ECO:0007669"/>
    <property type="project" value="InterPro"/>
</dbReference>
<dbReference type="PANTHER" id="PTHR22802:SF458">
    <property type="entry name" value="C-TYPE LECTIN DOMAIN-CONTAINING PROTEIN"/>
    <property type="match status" value="1"/>
</dbReference>
<evidence type="ECO:0000259" key="1">
    <source>
        <dbReference type="PROSITE" id="PS50041"/>
    </source>
</evidence>
<dbReference type="SUPFAM" id="SSF56436">
    <property type="entry name" value="C-type lectin-like"/>
    <property type="match status" value="2"/>
</dbReference>
<reference evidence="2" key="1">
    <citation type="submission" date="2012-04" db="EMBL/GenBank/DDBJ databases">
        <title>The Genome Sequence of Loa loa.</title>
        <authorList>
            <consortium name="The Broad Institute Genome Sequencing Platform"/>
            <consortium name="Broad Institute Genome Sequencing Center for Infectious Disease"/>
            <person name="Nutman T.B."/>
            <person name="Fink D.L."/>
            <person name="Russ C."/>
            <person name="Young S."/>
            <person name="Zeng Q."/>
            <person name="Gargeya S."/>
            <person name="Alvarado L."/>
            <person name="Berlin A."/>
            <person name="Chapman S.B."/>
            <person name="Chen Z."/>
            <person name="Freedman E."/>
            <person name="Gellesch M."/>
            <person name="Goldberg J."/>
            <person name="Griggs A."/>
            <person name="Gujja S."/>
            <person name="Heilman E.R."/>
            <person name="Heiman D."/>
            <person name="Howarth C."/>
            <person name="Mehta T."/>
            <person name="Neiman D."/>
            <person name="Pearson M."/>
            <person name="Roberts A."/>
            <person name="Saif S."/>
            <person name="Shea T."/>
            <person name="Shenoy N."/>
            <person name="Sisk P."/>
            <person name="Stolte C."/>
            <person name="Sykes S."/>
            <person name="White J."/>
            <person name="Yandava C."/>
            <person name="Haas B."/>
            <person name="Henn M.R."/>
            <person name="Nusbaum C."/>
            <person name="Birren B."/>
        </authorList>
    </citation>
    <scope>NUCLEOTIDE SEQUENCE [LARGE SCALE GENOMIC DNA]</scope>
</reference>
<dbReference type="CDD" id="cd22840">
    <property type="entry name" value="Gal_Rha_Lectin_LAT2"/>
    <property type="match status" value="1"/>
</dbReference>